<name>A0AAN8EPA6_9EURO</name>
<feature type="region of interest" description="Disordered" evidence="2">
    <location>
        <begin position="844"/>
        <end position="887"/>
    </location>
</feature>
<comment type="caution">
    <text evidence="3">The sequence shown here is derived from an EMBL/GenBank/DDBJ whole genome shotgun (WGS) entry which is preliminary data.</text>
</comment>
<feature type="compositionally biased region" description="Polar residues" evidence="2">
    <location>
        <begin position="586"/>
        <end position="596"/>
    </location>
</feature>
<protein>
    <submittedName>
        <fullName evidence="3">Uncharacterized protein</fullName>
    </submittedName>
</protein>
<feature type="region of interest" description="Disordered" evidence="2">
    <location>
        <begin position="773"/>
        <end position="830"/>
    </location>
</feature>
<feature type="compositionally biased region" description="Polar residues" evidence="2">
    <location>
        <begin position="464"/>
        <end position="473"/>
    </location>
</feature>
<feature type="compositionally biased region" description="Basic and acidic residues" evidence="2">
    <location>
        <begin position="1349"/>
        <end position="1359"/>
    </location>
</feature>
<dbReference type="Proteomes" id="UP001316803">
    <property type="component" value="Unassembled WGS sequence"/>
</dbReference>
<dbReference type="EMBL" id="JAKLMC020000012">
    <property type="protein sequence ID" value="KAK5953055.1"/>
    <property type="molecule type" value="Genomic_DNA"/>
</dbReference>
<feature type="compositionally biased region" description="Basic and acidic residues" evidence="2">
    <location>
        <begin position="556"/>
        <end position="565"/>
    </location>
</feature>
<feature type="compositionally biased region" description="Polar residues" evidence="2">
    <location>
        <begin position="500"/>
        <end position="515"/>
    </location>
</feature>
<feature type="compositionally biased region" description="Basic and acidic residues" evidence="2">
    <location>
        <begin position="442"/>
        <end position="455"/>
    </location>
</feature>
<keyword evidence="1" id="KW-0175">Coiled coil</keyword>
<reference evidence="3 4" key="1">
    <citation type="submission" date="2022-12" db="EMBL/GenBank/DDBJ databases">
        <title>Genomic features and morphological characterization of a novel Knufia sp. strain isolated from spacecraft assembly facility.</title>
        <authorList>
            <person name="Teixeira M."/>
            <person name="Chander A.M."/>
            <person name="Stajich J.E."/>
            <person name="Venkateswaran K."/>
        </authorList>
    </citation>
    <scope>NUCLEOTIDE SEQUENCE [LARGE SCALE GENOMIC DNA]</scope>
    <source>
        <strain evidence="3 4">FJI-L2-BK-P2</strain>
    </source>
</reference>
<keyword evidence="4" id="KW-1185">Reference proteome</keyword>
<feature type="region of interest" description="Disordered" evidence="2">
    <location>
        <begin position="303"/>
        <end position="349"/>
    </location>
</feature>
<sequence>MQGVERTSQFGTLYEWTPTGRDDLVKQFNNFYLDKDNVPFVSYNEHKHLFELKTNHDLAIKIFADTFKNVLNYNQKVRKKKDTFDVFDEELIKPIPGTALPGIDDSGNILEPFSGGEILIQIDDDSDGDSSTDNTSSGGVPSLYWSPQCGDISILPLETAAAIANLTDCMICKEPESRRVRLINGNIYAALEKLQRLEALLEKISRRRAGHASNVDANLLSLSSQIPGTGVRYISTAVFPHLDRVIAQPALQDRLEDATIGEEYVWNQSERKHIRSENLATPSSNSQAVPVRSSTIWTSFNIPTIGNPENAVPRTPSGGNSVASDDQRKSGKPSAAAEPSKFLPIQDQARLREWSRNVDTAADPAVPADQPMEPIEEEGEPTSRRVVKDSDSEVEQGQGSEPVNARLVAVDSDEEDEVPRQAPTASTRMPPPQPVISAAPDSEDKARRARERANRYQDTAPVAPTSQGRQPATNVVGADSFFVGVPRDEDEPAEAVQSRRIVTSRTQNDSQQSRPTEPKRARGRGFGYDGAGDDPDESDPGIANDDVSRLTPMSYRDPEPHHYMPSDDFNPSRYGASRVQGRQKRGPTTGTTSPATIQAGPGRQQRNDHFPRRFPSQQAGPLDPDTHSRPVDSWPRPGIARDIDHRSRREAERTKHRQQANQLIDVEDNSTKTNSLLPPPGLTIRQPDAADPAVPDHILDSPLEQIQRPSLKPSWDAPMYTNEDTSFSASSSSGGARQLPFNYTPQTQLVRPNINMMHNDTLAQLQTIKYLQRKKSSRPDVSAHASERIEEEDEVESRKFHNTMNLKAPNPGKGKKSSKAPAQESAAQRAERIAATMADAYGAVPNSVPATTTTALPSRGRPEVPSRRLQQLARSNPTMAATHSDTLQSNARRELTDNLVHRMRPVFEAARSFAGDLQFEIQVGNLLVMASSLIKEKKVYEPDRWTTIFNSTGIAPEVKFNNVVTSDGSDIDNILEMKARGNKALKAWNKTTPGPLSMEFEFQCQDNAGRAFNLRFNVDGTHSVDEGYCTVGKVGIQCPGRTWDVCAVLGGLSTWHYLSDDLEAAVAELVSSIHVNPVEAMTINFRLPASNALTVHDVVVRRTSLHDCQSTEQEEIQLKITESKLLYTRSHRVDKRLYSSFEKSHGNMAENHRVHYELSLVHKGIAEAFKANKQLEVGELTPADTTGASLLNAKVANTLLNAALNLVDKIDWVGKRNYGTIVRKRDELIARGQELARTLPPVTNTNIVRPVNLNSGHSIAAPRTAIASRTNVGSRYPAPAPPAMPVRGIRAGTEAQVYEDASGNLFRIGLGGAQIPVIREDGSGVGSAEILPNDSASQIGSRPRVARSTRYDDRPAGFW</sequence>
<feature type="compositionally biased region" description="Polar residues" evidence="2">
    <location>
        <begin position="868"/>
        <end position="887"/>
    </location>
</feature>
<feature type="region of interest" description="Disordered" evidence="2">
    <location>
        <begin position="1326"/>
        <end position="1359"/>
    </location>
</feature>
<accession>A0AAN8EPA6</accession>
<evidence type="ECO:0000256" key="1">
    <source>
        <dbReference type="SAM" id="Coils"/>
    </source>
</evidence>
<feature type="coiled-coil region" evidence="1">
    <location>
        <begin position="187"/>
        <end position="214"/>
    </location>
</feature>
<proteinExistence type="predicted"/>
<feature type="region of interest" description="Disordered" evidence="2">
    <location>
        <begin position="362"/>
        <end position="680"/>
    </location>
</feature>
<feature type="compositionally biased region" description="Basic and acidic residues" evidence="2">
    <location>
        <begin position="381"/>
        <end position="391"/>
    </location>
</feature>
<evidence type="ECO:0000313" key="4">
    <source>
        <dbReference type="Proteomes" id="UP001316803"/>
    </source>
</evidence>
<organism evidence="3 4">
    <name type="scientific">Knufia fluminis</name>
    <dbReference type="NCBI Taxonomy" id="191047"/>
    <lineage>
        <taxon>Eukaryota</taxon>
        <taxon>Fungi</taxon>
        <taxon>Dikarya</taxon>
        <taxon>Ascomycota</taxon>
        <taxon>Pezizomycotina</taxon>
        <taxon>Eurotiomycetes</taxon>
        <taxon>Chaetothyriomycetidae</taxon>
        <taxon>Chaetothyriales</taxon>
        <taxon>Trichomeriaceae</taxon>
        <taxon>Knufia</taxon>
    </lineage>
</organism>
<gene>
    <name evidence="3" type="ORF">OHC33_005623</name>
</gene>
<evidence type="ECO:0000256" key="2">
    <source>
        <dbReference type="SAM" id="MobiDB-lite"/>
    </source>
</evidence>
<evidence type="ECO:0000313" key="3">
    <source>
        <dbReference type="EMBL" id="KAK5953055.1"/>
    </source>
</evidence>
<feature type="compositionally biased region" description="Basic and acidic residues" evidence="2">
    <location>
        <begin position="639"/>
        <end position="653"/>
    </location>
</feature>